<dbReference type="EMBL" id="JAIWYP010000006">
    <property type="protein sequence ID" value="KAH3804631.1"/>
    <property type="molecule type" value="Genomic_DNA"/>
</dbReference>
<sequence length="77" mass="8107">MSFMNCECNNCTFSLTEVLPLDPFDSCISGGSYGGLCDTGSKCPLDKNASCDLKTSMCICLADAAAFNGVCVLSKHH</sequence>
<proteinExistence type="predicted"/>
<protein>
    <submittedName>
        <fullName evidence="1">Uncharacterized protein</fullName>
    </submittedName>
</protein>
<dbReference type="AlphaFoldDB" id="A0A9D4FUP2"/>
<dbReference type="EMBL" id="JAIWYP010000006">
    <property type="protein sequence ID" value="KAH3804679.1"/>
    <property type="molecule type" value="Genomic_DNA"/>
</dbReference>
<evidence type="ECO:0000313" key="2">
    <source>
        <dbReference type="EMBL" id="KAH3804679.1"/>
    </source>
</evidence>
<reference evidence="1" key="2">
    <citation type="submission" date="2020-11" db="EMBL/GenBank/DDBJ databases">
        <authorList>
            <person name="McCartney M.A."/>
            <person name="Auch B."/>
            <person name="Kono T."/>
            <person name="Mallez S."/>
            <person name="Becker A."/>
            <person name="Gohl D.M."/>
            <person name="Silverstein K.A.T."/>
            <person name="Koren S."/>
            <person name="Bechman K.B."/>
            <person name="Herman A."/>
            <person name="Abrahante J.E."/>
            <person name="Garbe J."/>
        </authorList>
    </citation>
    <scope>NUCLEOTIDE SEQUENCE</scope>
    <source>
        <strain evidence="1">Duluth1</strain>
        <tissue evidence="1">Whole animal</tissue>
    </source>
</reference>
<reference evidence="1" key="1">
    <citation type="journal article" date="2019" name="bioRxiv">
        <title>The Genome of the Zebra Mussel, Dreissena polymorpha: A Resource for Invasive Species Research.</title>
        <authorList>
            <person name="McCartney M.A."/>
            <person name="Auch B."/>
            <person name="Kono T."/>
            <person name="Mallez S."/>
            <person name="Zhang Y."/>
            <person name="Obille A."/>
            <person name="Becker A."/>
            <person name="Abrahante J.E."/>
            <person name="Garbe J."/>
            <person name="Badalamenti J.P."/>
            <person name="Herman A."/>
            <person name="Mangelson H."/>
            <person name="Liachko I."/>
            <person name="Sullivan S."/>
            <person name="Sone E.D."/>
            <person name="Koren S."/>
            <person name="Silverstein K.A.T."/>
            <person name="Beckman K.B."/>
            <person name="Gohl D.M."/>
        </authorList>
    </citation>
    <scope>NUCLEOTIDE SEQUENCE</scope>
    <source>
        <strain evidence="1">Duluth1</strain>
        <tissue evidence="1">Whole animal</tissue>
    </source>
</reference>
<evidence type="ECO:0000313" key="1">
    <source>
        <dbReference type="EMBL" id="KAH3804631.1"/>
    </source>
</evidence>
<gene>
    <name evidence="1" type="ORF">DPMN_132920</name>
    <name evidence="2" type="ORF">DPMN_132967</name>
</gene>
<keyword evidence="3" id="KW-1185">Reference proteome</keyword>
<evidence type="ECO:0000313" key="3">
    <source>
        <dbReference type="Proteomes" id="UP000828390"/>
    </source>
</evidence>
<organism evidence="1 3">
    <name type="scientific">Dreissena polymorpha</name>
    <name type="common">Zebra mussel</name>
    <name type="synonym">Mytilus polymorpha</name>
    <dbReference type="NCBI Taxonomy" id="45954"/>
    <lineage>
        <taxon>Eukaryota</taxon>
        <taxon>Metazoa</taxon>
        <taxon>Spiralia</taxon>
        <taxon>Lophotrochozoa</taxon>
        <taxon>Mollusca</taxon>
        <taxon>Bivalvia</taxon>
        <taxon>Autobranchia</taxon>
        <taxon>Heteroconchia</taxon>
        <taxon>Euheterodonta</taxon>
        <taxon>Imparidentia</taxon>
        <taxon>Neoheterodontei</taxon>
        <taxon>Myida</taxon>
        <taxon>Dreissenoidea</taxon>
        <taxon>Dreissenidae</taxon>
        <taxon>Dreissena</taxon>
    </lineage>
</organism>
<dbReference type="Proteomes" id="UP000828390">
    <property type="component" value="Unassembled WGS sequence"/>
</dbReference>
<comment type="caution">
    <text evidence="1">The sequence shown here is derived from an EMBL/GenBank/DDBJ whole genome shotgun (WGS) entry which is preliminary data.</text>
</comment>
<name>A0A9D4FUP2_DREPO</name>
<accession>A0A9D4FUP2</accession>